<organism evidence="8 9">
    <name type="scientific">Geomonas paludis</name>
    <dbReference type="NCBI Taxonomy" id="2740185"/>
    <lineage>
        <taxon>Bacteria</taxon>
        <taxon>Pseudomonadati</taxon>
        <taxon>Thermodesulfobacteriota</taxon>
        <taxon>Desulfuromonadia</taxon>
        <taxon>Geobacterales</taxon>
        <taxon>Geobacteraceae</taxon>
        <taxon>Geomonas</taxon>
    </lineage>
</organism>
<dbReference type="InterPro" id="IPR011701">
    <property type="entry name" value="MFS"/>
</dbReference>
<evidence type="ECO:0000256" key="6">
    <source>
        <dbReference type="SAM" id="Phobius"/>
    </source>
</evidence>
<feature type="transmembrane region" description="Helical" evidence="6">
    <location>
        <begin position="381"/>
        <end position="401"/>
    </location>
</feature>
<evidence type="ECO:0000256" key="2">
    <source>
        <dbReference type="ARBA" id="ARBA00022475"/>
    </source>
</evidence>
<dbReference type="Proteomes" id="UP000831485">
    <property type="component" value="Chromosome"/>
</dbReference>
<accession>A0ABY4LKW7</accession>
<keyword evidence="9" id="KW-1185">Reference proteome</keyword>
<feature type="transmembrane region" description="Helical" evidence="6">
    <location>
        <begin position="350"/>
        <end position="369"/>
    </location>
</feature>
<feature type="transmembrane region" description="Helical" evidence="6">
    <location>
        <begin position="294"/>
        <end position="314"/>
    </location>
</feature>
<evidence type="ECO:0000256" key="4">
    <source>
        <dbReference type="ARBA" id="ARBA00022989"/>
    </source>
</evidence>
<feature type="domain" description="Major facilitator superfamily (MFS) profile" evidence="7">
    <location>
        <begin position="54"/>
        <end position="431"/>
    </location>
</feature>
<dbReference type="PROSITE" id="PS50850">
    <property type="entry name" value="MFS"/>
    <property type="match status" value="1"/>
</dbReference>
<reference evidence="8" key="1">
    <citation type="submission" date="2022-04" db="EMBL/GenBank/DDBJ databases">
        <authorList>
            <person name="Liu G."/>
        </authorList>
    </citation>
    <scope>NUCLEOTIDE SEQUENCE</scope>
    <source>
        <strain evidence="8">RG22</strain>
    </source>
</reference>
<keyword evidence="2" id="KW-1003">Cell membrane</keyword>
<dbReference type="InterPro" id="IPR020846">
    <property type="entry name" value="MFS_dom"/>
</dbReference>
<feature type="transmembrane region" description="Helical" evidence="6">
    <location>
        <begin position="256"/>
        <end position="274"/>
    </location>
</feature>
<gene>
    <name evidence="8" type="ORF">M1B72_06870</name>
</gene>
<evidence type="ECO:0000256" key="1">
    <source>
        <dbReference type="ARBA" id="ARBA00004651"/>
    </source>
</evidence>
<dbReference type="CDD" id="cd17324">
    <property type="entry name" value="MFS_NepI_like"/>
    <property type="match status" value="1"/>
</dbReference>
<dbReference type="InterPro" id="IPR050189">
    <property type="entry name" value="MFS_Efflux_Transporters"/>
</dbReference>
<dbReference type="PANTHER" id="PTHR43124:SF5">
    <property type="entry name" value="PURINE RIBONUCLEOSIDE EFFLUX PUMP NEPI"/>
    <property type="match status" value="1"/>
</dbReference>
<evidence type="ECO:0000313" key="9">
    <source>
        <dbReference type="Proteomes" id="UP000831485"/>
    </source>
</evidence>
<dbReference type="Pfam" id="PF07690">
    <property type="entry name" value="MFS_1"/>
    <property type="match status" value="1"/>
</dbReference>
<comment type="subcellular location">
    <subcellularLocation>
        <location evidence="1">Cell membrane</location>
        <topology evidence="1">Multi-pass membrane protein</topology>
    </subcellularLocation>
</comment>
<feature type="transmembrane region" description="Helical" evidence="6">
    <location>
        <begin position="125"/>
        <end position="144"/>
    </location>
</feature>
<name>A0ABY4LKW7_9BACT</name>
<feature type="transmembrane region" description="Helical" evidence="6">
    <location>
        <begin position="321"/>
        <end position="344"/>
    </location>
</feature>
<keyword evidence="5 6" id="KW-0472">Membrane</keyword>
<dbReference type="PANTHER" id="PTHR43124">
    <property type="entry name" value="PURINE EFFLUX PUMP PBUE"/>
    <property type="match status" value="1"/>
</dbReference>
<feature type="transmembrane region" description="Helical" evidence="6">
    <location>
        <begin position="150"/>
        <end position="171"/>
    </location>
</feature>
<proteinExistence type="predicted"/>
<evidence type="ECO:0000256" key="5">
    <source>
        <dbReference type="ARBA" id="ARBA00023136"/>
    </source>
</evidence>
<feature type="transmembrane region" description="Helical" evidence="6">
    <location>
        <begin position="98"/>
        <end position="118"/>
    </location>
</feature>
<feature type="transmembrane region" description="Helical" evidence="6">
    <location>
        <begin position="208"/>
        <end position="228"/>
    </location>
</feature>
<dbReference type="EMBL" id="CP096574">
    <property type="protein sequence ID" value="UPU37423.1"/>
    <property type="molecule type" value="Genomic_DNA"/>
</dbReference>
<evidence type="ECO:0000313" key="8">
    <source>
        <dbReference type="EMBL" id="UPU37423.1"/>
    </source>
</evidence>
<feature type="transmembrane region" description="Helical" evidence="6">
    <location>
        <begin position="57"/>
        <end position="78"/>
    </location>
</feature>
<feature type="transmembrane region" description="Helical" evidence="6">
    <location>
        <begin position="183"/>
        <end position="202"/>
    </location>
</feature>
<keyword evidence="4 6" id="KW-1133">Transmembrane helix</keyword>
<evidence type="ECO:0000256" key="3">
    <source>
        <dbReference type="ARBA" id="ARBA00022692"/>
    </source>
</evidence>
<evidence type="ECO:0000259" key="7">
    <source>
        <dbReference type="PROSITE" id="PS50850"/>
    </source>
</evidence>
<protein>
    <submittedName>
        <fullName evidence="8">MFS transporter</fullName>
    </submittedName>
</protein>
<dbReference type="InterPro" id="IPR036259">
    <property type="entry name" value="MFS_trans_sf"/>
</dbReference>
<sequence>MSAIFDDEVTFANCVESTAVLADNRMDAAFSASEGFIVEAAATPAAVQRAVSARQTWSAVGSMALCVAMLIASEFMPVSLLTPIAADLGATAGAAGQAISISGFFAVVTSLLIATVAGRFDRRHVLMGLTGLMLVSLILMAEAATFGTLMAARALLGIVVGGFWALATATIMRLVPDESVPQALGAIYTGNALATTFAAPIGSYLGGIVGWRGVFWALVPLVVINLIWQWISLPSMPPQTAHPVGKILGLLKRRNVIFAMVGVMLTFAGAFTTFTYMRPFLETYTRVSVPQLSLLLLGLGGAGFAGTYGASALLGRHLYALLRLLPIGLAAVTLGLLAVGHMLWQVAVMMMAWGTLNSAIPVAWSTWLTKGISDEPESGGGLMVAAIQLSILLGAAFGGLLLDHLSIAATFIGGTILLGLAAVVIGSGNRIKG</sequence>
<dbReference type="SUPFAM" id="SSF103473">
    <property type="entry name" value="MFS general substrate transporter"/>
    <property type="match status" value="1"/>
</dbReference>
<keyword evidence="3 6" id="KW-0812">Transmembrane</keyword>
<feature type="transmembrane region" description="Helical" evidence="6">
    <location>
        <begin position="407"/>
        <end position="426"/>
    </location>
</feature>
<dbReference type="Gene3D" id="1.20.1250.20">
    <property type="entry name" value="MFS general substrate transporter like domains"/>
    <property type="match status" value="1"/>
</dbReference>